<dbReference type="CDD" id="cd02440">
    <property type="entry name" value="AdoMet_MTases"/>
    <property type="match status" value="1"/>
</dbReference>
<feature type="domain" description="DNA methylase adenine-specific" evidence="5">
    <location>
        <begin position="102"/>
        <end position="316"/>
    </location>
</feature>
<evidence type="ECO:0000313" key="7">
    <source>
        <dbReference type="Proteomes" id="UP000521032"/>
    </source>
</evidence>
<dbReference type="Proteomes" id="UP000521032">
    <property type="component" value="Unassembled WGS sequence"/>
</dbReference>
<dbReference type="InterPro" id="IPR044946">
    <property type="entry name" value="Restrct_endonuc_typeI_TRD_sf"/>
</dbReference>
<keyword evidence="3" id="KW-0238">DNA-binding</keyword>
<dbReference type="RefSeq" id="WP_186088501.1">
    <property type="nucleotide sequence ID" value="NZ_BMDB01000004.1"/>
</dbReference>
<dbReference type="PANTHER" id="PTHR30408">
    <property type="entry name" value="TYPE-1 RESTRICTION ENZYME ECOKI SPECIFICITY PROTEIN"/>
    <property type="match status" value="1"/>
</dbReference>
<accession>A0A6V7RMW3</accession>
<evidence type="ECO:0000259" key="5">
    <source>
        <dbReference type="Pfam" id="PF02384"/>
    </source>
</evidence>
<organism evidence="6 7">
    <name type="scientific">Phocicoccus schoeneichii</name>
    <dbReference type="NCBI Taxonomy" id="1812261"/>
    <lineage>
        <taxon>Bacteria</taxon>
        <taxon>Bacillati</taxon>
        <taxon>Bacillota</taxon>
        <taxon>Bacilli</taxon>
        <taxon>Bacillales</taxon>
        <taxon>Salinicoccaceae</taxon>
        <taxon>Phocicoccus</taxon>
    </lineage>
</organism>
<proteinExistence type="inferred from homology"/>
<name>A0A6V7RMW3_9BACL</name>
<evidence type="ECO:0000313" key="6">
    <source>
        <dbReference type="EMBL" id="CAD2079750.1"/>
    </source>
</evidence>
<dbReference type="Pfam" id="PF02384">
    <property type="entry name" value="N6_Mtase"/>
    <property type="match status" value="1"/>
</dbReference>
<dbReference type="GO" id="GO:0003677">
    <property type="term" value="F:DNA binding"/>
    <property type="evidence" value="ECO:0007669"/>
    <property type="project" value="UniProtKB-KW"/>
</dbReference>
<evidence type="ECO:0000259" key="4">
    <source>
        <dbReference type="Pfam" id="PF01420"/>
    </source>
</evidence>
<dbReference type="InterPro" id="IPR000055">
    <property type="entry name" value="Restrct_endonuc_typeI_TRD"/>
</dbReference>
<comment type="caution">
    <text evidence="6">The sequence shown here is derived from an EMBL/GenBank/DDBJ whole genome shotgun (WGS) entry which is preliminary data.</text>
</comment>
<dbReference type="Gene3D" id="3.40.50.150">
    <property type="entry name" value="Vaccinia Virus protein VP39"/>
    <property type="match status" value="1"/>
</dbReference>
<evidence type="ECO:0008006" key="8">
    <source>
        <dbReference type="Google" id="ProtNLM"/>
    </source>
</evidence>
<evidence type="ECO:0000256" key="2">
    <source>
        <dbReference type="ARBA" id="ARBA00022747"/>
    </source>
</evidence>
<evidence type="ECO:0000256" key="3">
    <source>
        <dbReference type="ARBA" id="ARBA00023125"/>
    </source>
</evidence>
<keyword evidence="2" id="KW-0680">Restriction system</keyword>
<keyword evidence="7" id="KW-1185">Reference proteome</keyword>
<protein>
    <recommendedName>
        <fullName evidence="8">N-6 DNA Methylase</fullName>
    </recommendedName>
</protein>
<dbReference type="SUPFAM" id="SSF116734">
    <property type="entry name" value="DNA methylase specificity domain"/>
    <property type="match status" value="1"/>
</dbReference>
<dbReference type="InterPro" id="IPR003356">
    <property type="entry name" value="DNA_methylase_A-5"/>
</dbReference>
<comment type="similarity">
    <text evidence="1">Belongs to the type-I restriction system S methylase family.</text>
</comment>
<gene>
    <name evidence="6" type="ORF">JEOSCH030_01702</name>
</gene>
<evidence type="ECO:0000256" key="1">
    <source>
        <dbReference type="ARBA" id="ARBA00010923"/>
    </source>
</evidence>
<dbReference type="InterPro" id="IPR052021">
    <property type="entry name" value="Type-I_RS_S_subunit"/>
</dbReference>
<dbReference type="AlphaFoldDB" id="A0A6V7RMW3"/>
<dbReference type="SUPFAM" id="SSF53335">
    <property type="entry name" value="S-adenosyl-L-methionine-dependent methyltransferases"/>
    <property type="match status" value="1"/>
</dbReference>
<reference evidence="6 7" key="1">
    <citation type="submission" date="2020-07" db="EMBL/GenBank/DDBJ databases">
        <authorList>
            <person name="Criscuolo A."/>
        </authorList>
    </citation>
    <scope>NUCLEOTIDE SEQUENCE [LARGE SCALE GENOMIC DNA]</scope>
    <source>
        <strain evidence="7">CIP 111030</strain>
    </source>
</reference>
<dbReference type="Gene3D" id="3.90.220.20">
    <property type="entry name" value="DNA methylase specificity domains"/>
    <property type="match status" value="1"/>
</dbReference>
<dbReference type="GO" id="GO:0008170">
    <property type="term" value="F:N-methyltransferase activity"/>
    <property type="evidence" value="ECO:0007669"/>
    <property type="project" value="InterPro"/>
</dbReference>
<dbReference type="GO" id="GO:0009307">
    <property type="term" value="P:DNA restriction-modification system"/>
    <property type="evidence" value="ECO:0007669"/>
    <property type="project" value="UniProtKB-KW"/>
</dbReference>
<feature type="domain" description="Type I restriction modification DNA specificity" evidence="4">
    <location>
        <begin position="375"/>
        <end position="519"/>
    </location>
</feature>
<dbReference type="EMBL" id="CAJEWE010000011">
    <property type="protein sequence ID" value="CAD2079750.1"/>
    <property type="molecule type" value="Genomic_DNA"/>
</dbReference>
<sequence length="538" mass="62514">MGEELRLLWNKNQRNIQSEKHLIVLSYYYLTALEKLEPESEILKIGIKNNFMRELSETELDSIELFLSNNFEIEDISQLLLDYLNMVDYTPQMMFTSSNESILSLASSYFDFTNNEFADFCSGNGAMLSKALKNKAKIIKGIEINELTHQLSILRLWLEHGTMLRDEIIRADIFEYFEKNPEEKFEQIFSEFPLNLRRKDKYIFEGIEINQNSDWGFISLIMNQLKERGRAVVISTVGIEMRKTDEKIREHFIREGYIEEVIALPAGILTGTGIPSFMLVLSHGNDSIRFTDASDVYSNAGRVRLLEEKDVEKIINSDNIKIDVPNEKVLKEGRLSPEFYLLPELKGGTKLEKIAVILNSRPLRKQEIDEYSAAENTGMQLIRLSHVKNGQILDGDFVNKIIPKLIELKNLDIIVTRIGSKLNVALYQEEEDIRSFVDENFFVIRVNNKDWNPYYLFAYFQSEMGQKYLSSTYSGATIQRVNKKDLLHIDIPYMTLTLQNKIAEKTKEYLEKINQLQLSLEIIQDEKDEVMSSWFKEV</sequence>
<dbReference type="PANTHER" id="PTHR30408:SF12">
    <property type="entry name" value="TYPE I RESTRICTION ENZYME MJAVIII SPECIFICITY SUBUNIT"/>
    <property type="match status" value="1"/>
</dbReference>
<dbReference type="InterPro" id="IPR029063">
    <property type="entry name" value="SAM-dependent_MTases_sf"/>
</dbReference>
<dbReference type="Pfam" id="PF01420">
    <property type="entry name" value="Methylase_S"/>
    <property type="match status" value="1"/>
</dbReference>